<dbReference type="EMBL" id="HACA01031344">
    <property type="protein sequence ID" value="CDW48705.1"/>
    <property type="molecule type" value="Transcribed_RNA"/>
</dbReference>
<dbReference type="AlphaFoldDB" id="A0A0K2VEA4"/>
<accession>A0A0K2VEA4</accession>
<protein>
    <submittedName>
        <fullName evidence="1">Uncharacterized protein</fullName>
    </submittedName>
</protein>
<organism evidence="1">
    <name type="scientific">Lepeophtheirus salmonis</name>
    <name type="common">Salmon louse</name>
    <name type="synonym">Caligus salmonis</name>
    <dbReference type="NCBI Taxonomy" id="72036"/>
    <lineage>
        <taxon>Eukaryota</taxon>
        <taxon>Metazoa</taxon>
        <taxon>Ecdysozoa</taxon>
        <taxon>Arthropoda</taxon>
        <taxon>Crustacea</taxon>
        <taxon>Multicrustacea</taxon>
        <taxon>Hexanauplia</taxon>
        <taxon>Copepoda</taxon>
        <taxon>Siphonostomatoida</taxon>
        <taxon>Caligidae</taxon>
        <taxon>Lepeophtheirus</taxon>
    </lineage>
</organism>
<reference evidence="1" key="1">
    <citation type="submission" date="2014-05" db="EMBL/GenBank/DDBJ databases">
        <authorList>
            <person name="Chronopoulou M."/>
        </authorList>
    </citation>
    <scope>NUCLEOTIDE SEQUENCE</scope>
    <source>
        <tissue evidence="1">Whole organism</tissue>
    </source>
</reference>
<sequence length="72" mass="8449">MPEKQMNHMRMNNLHLLVEGIDSDYYFLQLYLEEVKELEGMKEGSEISNSNHTCNSNSNNKSKFVLFHLLVD</sequence>
<evidence type="ECO:0000313" key="1">
    <source>
        <dbReference type="EMBL" id="CDW48705.1"/>
    </source>
</evidence>
<name>A0A0K2VEA4_LEPSM</name>
<proteinExistence type="predicted"/>